<feature type="signal peptide" evidence="3">
    <location>
        <begin position="1"/>
        <end position="23"/>
    </location>
</feature>
<dbReference type="SUPFAM" id="SSF47090">
    <property type="entry name" value="PGBD-like"/>
    <property type="match status" value="1"/>
</dbReference>
<feature type="region of interest" description="Disordered" evidence="2">
    <location>
        <begin position="279"/>
        <end position="303"/>
    </location>
</feature>
<accession>A0A8J7J6U4</accession>
<evidence type="ECO:0000313" key="6">
    <source>
        <dbReference type="EMBL" id="MBJ6370073.1"/>
    </source>
</evidence>
<dbReference type="Gene3D" id="1.10.101.10">
    <property type="entry name" value="PGBD-like superfamily/PGBD"/>
    <property type="match status" value="1"/>
</dbReference>
<dbReference type="InterPro" id="IPR050570">
    <property type="entry name" value="Cell_wall_metabolism_enzyme"/>
</dbReference>
<evidence type="ECO:0000256" key="3">
    <source>
        <dbReference type="SAM" id="SignalP"/>
    </source>
</evidence>
<keyword evidence="7" id="KW-1185">Reference proteome</keyword>
<dbReference type="GO" id="GO:0004222">
    <property type="term" value="F:metalloendopeptidase activity"/>
    <property type="evidence" value="ECO:0007669"/>
    <property type="project" value="TreeGrafter"/>
</dbReference>
<feature type="coiled-coil region" evidence="1">
    <location>
        <begin position="1023"/>
        <end position="1051"/>
    </location>
</feature>
<dbReference type="InterPro" id="IPR011055">
    <property type="entry name" value="Dup_hybrid_motif"/>
</dbReference>
<feature type="domain" description="Peptidoglycan binding-like" evidence="4">
    <location>
        <begin position="501"/>
        <end position="550"/>
    </location>
</feature>
<protein>
    <submittedName>
        <fullName evidence="6">Peptidoglycan DD-metalloendopeptidase family protein</fullName>
    </submittedName>
</protein>
<dbReference type="AlphaFoldDB" id="A0A8J7J6U4"/>
<dbReference type="PANTHER" id="PTHR21666">
    <property type="entry name" value="PEPTIDASE-RELATED"/>
    <property type="match status" value="1"/>
</dbReference>
<evidence type="ECO:0000313" key="7">
    <source>
        <dbReference type="Proteomes" id="UP000619079"/>
    </source>
</evidence>
<dbReference type="EMBL" id="JAELVR010000001">
    <property type="protein sequence ID" value="MBJ6370073.1"/>
    <property type="molecule type" value="Genomic_DNA"/>
</dbReference>
<evidence type="ECO:0000256" key="1">
    <source>
        <dbReference type="SAM" id="Coils"/>
    </source>
</evidence>
<evidence type="ECO:0000259" key="4">
    <source>
        <dbReference type="Pfam" id="PF01471"/>
    </source>
</evidence>
<dbReference type="InterPro" id="IPR036366">
    <property type="entry name" value="PGBDSf"/>
</dbReference>
<dbReference type="InterPro" id="IPR016047">
    <property type="entry name" value="M23ase_b-sheet_dom"/>
</dbReference>
<name>A0A8J7J6U4_9RHOB</name>
<dbReference type="Gene3D" id="2.70.70.10">
    <property type="entry name" value="Glucose Permease (Domain IIA)"/>
    <property type="match status" value="1"/>
</dbReference>
<sequence>MFPARFPFLLVLSLLVATAAARAQEAANLLFVDAMTDARTAGDPLHLRRLLDAVAEGFPDTAQARAIAADRVPGLDRSALPADPAWHQLVVPGGTIGGFTHGQFPSLGDRTHPGIDIGGGCGLPIVAPRGGTVVRVVSGDVTDSELAEMGITRDRNTRDLEENTGNAVVLRHPGATPQVHTIYLHMAETPADEAGRRWAPGDAVPAGARLGLVGETGKAYGCHVHFEARRFEGTHKYLHPTFGNIYPTGDVSGSDSFAQDWIIPTTWLREAFVATHLEQRDAASKPPAEQTAPLAKDSEETSGWGPGLVAGVEMGYNPCGANKDDDACLRGLGLSDEAIDFSHAMDGDYSGFTIGASFQELGPVDFAVAQFVGNTTYYLPVLLNGPLGLHRLAMTRDLAATFRDDASRKMLARYPRATNVGGVSVRAHRLLADGTQRFVIQETVHDGCRACPILGSAFSFADIGPATGGVLARRPIGLALGDPDEKPDLTAALVRAQPDVLQVALNALGYDAGQMDGFPGPQTRGALMDFQVEHCRVPTGQPDPATAETLVRASGFDTPCAGARLPDGIDANSPLRTGIYVDDPGKCALESLPFDTVHQSQRIVRPEPAGITFGQEGGCSTARTDIRAGITLYRGTCNEGNQTREARWRLDVLSNDSFIDLDMTDGAPRQFTRCADDSLLRQSWAAWFPESAAPAQLAVAQPAEVLPTAVPAASAQMQAGWQASPGVAQLLAEIRNTHPAQAFEGCEQAHGPIGPEQRQALLAGTVLILEDRNGAASTRIVTNDLLAGDRFCLDGNRARCAANNYQLYHCAAGAAPLVNVRSSQVAYRVTDVQPQVRNPSISGRIESAVFGAAAPDLPVEGRNCTLNNGWAEPTAARWAGRCENGRATGPGVLEWLKGPEVIWRTRIGPLWDMALEDGRLRFDIDLDAFRFEMDSCDQGLSGYRGVGVIVPADKPVTYFENSWIVEELLGRAVALAQADCPVPNKGVSNIAVSIRWANGESAVRARNYETDRLTWREFKNTAVQTMQRDLMQAERSRQQREREQAARARAEVLAAQFKTRRDALEAAAREFLATGNGGMDELAVALEIDEIGTLGRLEDGVTLRLGAAEGIETTTHDGSRHYRVAYDVASPMARLEQEFRSKQDFSWENWMAMTQAASPRRTRIACLFAKVAQLPKEAREIEGRLLTFASDTRAVTISLLCE</sequence>
<dbReference type="Pfam" id="PF01471">
    <property type="entry name" value="PG_binding_1"/>
    <property type="match status" value="1"/>
</dbReference>
<dbReference type="RefSeq" id="WP_199022832.1">
    <property type="nucleotide sequence ID" value="NZ_JAELVR010000001.1"/>
</dbReference>
<comment type="caution">
    <text evidence="6">The sequence shown here is derived from an EMBL/GenBank/DDBJ whole genome shotgun (WGS) entry which is preliminary data.</text>
</comment>
<feature type="domain" description="M23ase beta-sheet core" evidence="5">
    <location>
        <begin position="111"/>
        <end position="230"/>
    </location>
</feature>
<keyword evidence="3" id="KW-0732">Signal</keyword>
<dbReference type="InterPro" id="IPR036365">
    <property type="entry name" value="PGBD-like_sf"/>
</dbReference>
<dbReference type="Pfam" id="PF01551">
    <property type="entry name" value="Peptidase_M23"/>
    <property type="match status" value="1"/>
</dbReference>
<keyword evidence="1" id="KW-0175">Coiled coil</keyword>
<proteinExistence type="predicted"/>
<dbReference type="InterPro" id="IPR002477">
    <property type="entry name" value="Peptidoglycan-bd-like"/>
</dbReference>
<feature type="chain" id="PRO_5035158396" evidence="3">
    <location>
        <begin position="24"/>
        <end position="1202"/>
    </location>
</feature>
<dbReference type="SUPFAM" id="SSF51261">
    <property type="entry name" value="Duplicated hybrid motif"/>
    <property type="match status" value="1"/>
</dbReference>
<reference evidence="6" key="1">
    <citation type="submission" date="2020-12" db="EMBL/GenBank/DDBJ databases">
        <title>Sedimentitalea sp. nov., isolated from sand in Incheon.</title>
        <authorList>
            <person name="Kim W."/>
        </authorList>
    </citation>
    <scope>NUCLEOTIDE SEQUENCE</scope>
    <source>
        <strain evidence="6">CAU 1593</strain>
    </source>
</reference>
<evidence type="ECO:0000259" key="5">
    <source>
        <dbReference type="Pfam" id="PF01551"/>
    </source>
</evidence>
<dbReference type="PANTHER" id="PTHR21666:SF270">
    <property type="entry name" value="MUREIN HYDROLASE ACTIVATOR ENVC"/>
    <property type="match status" value="1"/>
</dbReference>
<organism evidence="6 7">
    <name type="scientific">Sedimentitalea arenosa</name>
    <dbReference type="NCBI Taxonomy" id="2798803"/>
    <lineage>
        <taxon>Bacteria</taxon>
        <taxon>Pseudomonadati</taxon>
        <taxon>Pseudomonadota</taxon>
        <taxon>Alphaproteobacteria</taxon>
        <taxon>Rhodobacterales</taxon>
        <taxon>Paracoccaceae</taxon>
        <taxon>Sedimentitalea</taxon>
    </lineage>
</organism>
<dbReference type="CDD" id="cd12797">
    <property type="entry name" value="M23_peptidase"/>
    <property type="match status" value="1"/>
</dbReference>
<dbReference type="Proteomes" id="UP000619079">
    <property type="component" value="Unassembled WGS sequence"/>
</dbReference>
<evidence type="ECO:0000256" key="2">
    <source>
        <dbReference type="SAM" id="MobiDB-lite"/>
    </source>
</evidence>
<gene>
    <name evidence="6" type="ORF">JF290_00925</name>
</gene>